<keyword evidence="3 13" id="KW-0575">Peroxidase</keyword>
<name>A0A9E7TH92_9EURY</name>
<evidence type="ECO:0000256" key="3">
    <source>
        <dbReference type="ARBA" id="ARBA00022559"/>
    </source>
</evidence>
<dbReference type="Gene3D" id="3.40.30.10">
    <property type="entry name" value="Glutaredoxin"/>
    <property type="match status" value="1"/>
</dbReference>
<reference evidence="13" key="1">
    <citation type="submission" date="2022-04" db="EMBL/GenBank/DDBJ databases">
        <title>Complete genome of Methanoplanus endosymbiosus DSM 3599.</title>
        <authorList>
            <person name="Chen S.-C."/>
            <person name="You Y.-T."/>
            <person name="Zhou Y.-Z."/>
            <person name="Lai M.-C."/>
        </authorList>
    </citation>
    <scope>NUCLEOTIDE SEQUENCE</scope>
    <source>
        <strain evidence="13">DSM 3599</strain>
    </source>
</reference>
<evidence type="ECO:0000256" key="9">
    <source>
        <dbReference type="ARBA" id="ARBA00038489"/>
    </source>
</evidence>
<dbReference type="InterPro" id="IPR024706">
    <property type="entry name" value="Peroxiredoxin_AhpC-typ"/>
</dbReference>
<protein>
    <recommendedName>
        <fullName evidence="2">thioredoxin-dependent peroxiredoxin</fullName>
        <ecNumber evidence="2">1.11.1.24</ecNumber>
    </recommendedName>
    <alternativeName>
        <fullName evidence="8">Thioredoxin peroxidase</fullName>
    </alternativeName>
</protein>
<dbReference type="GO" id="GO:0045454">
    <property type="term" value="P:cell redox homeostasis"/>
    <property type="evidence" value="ECO:0007669"/>
    <property type="project" value="TreeGrafter"/>
</dbReference>
<dbReference type="PROSITE" id="PS51352">
    <property type="entry name" value="THIOREDOXIN_2"/>
    <property type="match status" value="1"/>
</dbReference>
<dbReference type="PANTHER" id="PTHR42801">
    <property type="entry name" value="THIOREDOXIN-DEPENDENT PEROXIDE REDUCTASE"/>
    <property type="match status" value="1"/>
</dbReference>
<evidence type="ECO:0000256" key="5">
    <source>
        <dbReference type="ARBA" id="ARBA00023002"/>
    </source>
</evidence>
<comment type="subunit">
    <text evidence="1">Monomer.</text>
</comment>
<dbReference type="Pfam" id="PF00578">
    <property type="entry name" value="AhpC-TSA"/>
    <property type="match status" value="1"/>
</dbReference>
<feature type="active site" description="Cysteine sulfenic acid (-SOH) intermediate; for peroxidase activity" evidence="11">
    <location>
        <position position="46"/>
    </location>
</feature>
<evidence type="ECO:0000313" key="14">
    <source>
        <dbReference type="Proteomes" id="UP001060368"/>
    </source>
</evidence>
<evidence type="ECO:0000256" key="4">
    <source>
        <dbReference type="ARBA" id="ARBA00022862"/>
    </source>
</evidence>
<evidence type="ECO:0000256" key="8">
    <source>
        <dbReference type="ARBA" id="ARBA00032824"/>
    </source>
</evidence>
<keyword evidence="6" id="KW-1015">Disulfide bond</keyword>
<evidence type="ECO:0000259" key="12">
    <source>
        <dbReference type="PROSITE" id="PS51352"/>
    </source>
</evidence>
<keyword evidence="5 13" id="KW-0560">Oxidoreductase</keyword>
<dbReference type="AlphaFoldDB" id="A0A9E7TH92"/>
<dbReference type="RefSeq" id="WP_257742576.1">
    <property type="nucleotide sequence ID" value="NZ_CP096115.1"/>
</dbReference>
<evidence type="ECO:0000256" key="7">
    <source>
        <dbReference type="ARBA" id="ARBA00023284"/>
    </source>
</evidence>
<dbReference type="GO" id="GO:0005737">
    <property type="term" value="C:cytoplasm"/>
    <property type="evidence" value="ECO:0007669"/>
    <property type="project" value="TreeGrafter"/>
</dbReference>
<dbReference type="GO" id="GO:0008379">
    <property type="term" value="F:thioredoxin peroxidase activity"/>
    <property type="evidence" value="ECO:0007669"/>
    <property type="project" value="TreeGrafter"/>
</dbReference>
<dbReference type="EC" id="1.11.1.24" evidence="2"/>
<dbReference type="CDD" id="cd03017">
    <property type="entry name" value="PRX_BCP"/>
    <property type="match status" value="1"/>
</dbReference>
<dbReference type="InterPro" id="IPR036249">
    <property type="entry name" value="Thioredoxin-like_sf"/>
</dbReference>
<proteinExistence type="inferred from homology"/>
<comment type="similarity">
    <text evidence="9">Belongs to the peroxiredoxin family. BCP/PrxQ subfamily.</text>
</comment>
<sequence length="157" mass="17692">MADLKNGDTAPEFCLKDMKEMDVCLSVLKGKWVVLYFYPKDNTPGCSMEAETFTAMEEEFKSFNAVIVGISPDSCESHRKFSEKHSLSILLLSDPGHEVLEKYGVWKQKKMFGNSFLGVERSTFLIDPEGNIRNVWHKVKVKGHAEAVLDKIKSLSG</sequence>
<dbReference type="PANTHER" id="PTHR42801:SF4">
    <property type="entry name" value="AHPC_TSA FAMILY PROTEIN"/>
    <property type="match status" value="1"/>
</dbReference>
<keyword evidence="4" id="KW-0049">Antioxidant</keyword>
<dbReference type="NCBIfam" id="NF006960">
    <property type="entry name" value="PRK09437.1"/>
    <property type="match status" value="1"/>
</dbReference>
<keyword evidence="14" id="KW-1185">Reference proteome</keyword>
<organism evidence="13 14">
    <name type="scientific">Methanoplanus endosymbiosus</name>
    <dbReference type="NCBI Taxonomy" id="33865"/>
    <lineage>
        <taxon>Archaea</taxon>
        <taxon>Methanobacteriati</taxon>
        <taxon>Methanobacteriota</taxon>
        <taxon>Stenosarchaea group</taxon>
        <taxon>Methanomicrobia</taxon>
        <taxon>Methanomicrobiales</taxon>
        <taxon>Methanomicrobiaceae</taxon>
        <taxon>Methanoplanus</taxon>
    </lineage>
</organism>
<dbReference type="InterPro" id="IPR000866">
    <property type="entry name" value="AhpC/TSA"/>
</dbReference>
<dbReference type="GeneID" id="74308834"/>
<dbReference type="GO" id="GO:0034599">
    <property type="term" value="P:cellular response to oxidative stress"/>
    <property type="evidence" value="ECO:0007669"/>
    <property type="project" value="TreeGrafter"/>
</dbReference>
<dbReference type="SUPFAM" id="SSF52833">
    <property type="entry name" value="Thioredoxin-like"/>
    <property type="match status" value="1"/>
</dbReference>
<feature type="domain" description="Thioredoxin" evidence="12">
    <location>
        <begin position="4"/>
        <end position="157"/>
    </location>
</feature>
<comment type="catalytic activity">
    <reaction evidence="10">
        <text>a hydroperoxide + [thioredoxin]-dithiol = an alcohol + [thioredoxin]-disulfide + H2O</text>
        <dbReference type="Rhea" id="RHEA:62620"/>
        <dbReference type="Rhea" id="RHEA-COMP:10698"/>
        <dbReference type="Rhea" id="RHEA-COMP:10700"/>
        <dbReference type="ChEBI" id="CHEBI:15377"/>
        <dbReference type="ChEBI" id="CHEBI:29950"/>
        <dbReference type="ChEBI" id="CHEBI:30879"/>
        <dbReference type="ChEBI" id="CHEBI:35924"/>
        <dbReference type="ChEBI" id="CHEBI:50058"/>
        <dbReference type="EC" id="1.11.1.24"/>
    </reaction>
</comment>
<dbReference type="FunFam" id="3.40.30.10:FF:000007">
    <property type="entry name" value="Thioredoxin-dependent thiol peroxidase"/>
    <property type="match status" value="1"/>
</dbReference>
<dbReference type="EMBL" id="CP096115">
    <property type="protein sequence ID" value="UUX92427.1"/>
    <property type="molecule type" value="Genomic_DNA"/>
</dbReference>
<dbReference type="InterPro" id="IPR013766">
    <property type="entry name" value="Thioredoxin_domain"/>
</dbReference>
<dbReference type="PIRSF" id="PIRSF000239">
    <property type="entry name" value="AHPC"/>
    <property type="match status" value="1"/>
</dbReference>
<dbReference type="InterPro" id="IPR050924">
    <property type="entry name" value="Peroxiredoxin_BCP/PrxQ"/>
</dbReference>
<gene>
    <name evidence="13" type="primary">bcp</name>
    <name evidence="13" type="ORF">L6E24_13980</name>
</gene>
<dbReference type="KEGG" id="mend:L6E24_13980"/>
<evidence type="ECO:0000313" key="13">
    <source>
        <dbReference type="EMBL" id="UUX92427.1"/>
    </source>
</evidence>
<evidence type="ECO:0000256" key="6">
    <source>
        <dbReference type="ARBA" id="ARBA00023157"/>
    </source>
</evidence>
<evidence type="ECO:0000256" key="2">
    <source>
        <dbReference type="ARBA" id="ARBA00013017"/>
    </source>
</evidence>
<evidence type="ECO:0000256" key="10">
    <source>
        <dbReference type="ARBA" id="ARBA00049091"/>
    </source>
</evidence>
<evidence type="ECO:0000256" key="11">
    <source>
        <dbReference type="PIRSR" id="PIRSR000239-1"/>
    </source>
</evidence>
<accession>A0A9E7TH92</accession>
<evidence type="ECO:0000256" key="1">
    <source>
        <dbReference type="ARBA" id="ARBA00011245"/>
    </source>
</evidence>
<keyword evidence="7" id="KW-0676">Redox-active center</keyword>
<dbReference type="Proteomes" id="UP001060368">
    <property type="component" value="Chromosome"/>
</dbReference>